<dbReference type="PANTHER" id="PTHR43792:SF8">
    <property type="entry name" value="[RIBOSOMAL PROTEIN US5]-ALANINE N-ACETYLTRANSFERASE"/>
    <property type="match status" value="1"/>
</dbReference>
<proteinExistence type="inferred from homology"/>
<evidence type="ECO:0000313" key="5">
    <source>
        <dbReference type="EMBL" id="MFC0581937.1"/>
    </source>
</evidence>
<dbReference type="PROSITE" id="PS51186">
    <property type="entry name" value="GNAT"/>
    <property type="match status" value="1"/>
</dbReference>
<dbReference type="InterPro" id="IPR051531">
    <property type="entry name" value="N-acetyltransferase"/>
</dbReference>
<comment type="caution">
    <text evidence="5">The sequence shown here is derived from an EMBL/GenBank/DDBJ whole genome shotgun (WGS) entry which is preliminary data.</text>
</comment>
<dbReference type="GO" id="GO:0016746">
    <property type="term" value="F:acyltransferase activity"/>
    <property type="evidence" value="ECO:0007669"/>
    <property type="project" value="UniProtKB-KW"/>
</dbReference>
<keyword evidence="2 5" id="KW-0012">Acyltransferase</keyword>
<dbReference type="InterPro" id="IPR000182">
    <property type="entry name" value="GNAT_dom"/>
</dbReference>
<evidence type="ECO:0000256" key="1">
    <source>
        <dbReference type="ARBA" id="ARBA00022679"/>
    </source>
</evidence>
<dbReference type="SUPFAM" id="SSF55729">
    <property type="entry name" value="Acyl-CoA N-acyltransferases (Nat)"/>
    <property type="match status" value="1"/>
</dbReference>
<keyword evidence="1 5" id="KW-0808">Transferase</keyword>
<evidence type="ECO:0000313" key="6">
    <source>
        <dbReference type="Proteomes" id="UP001589862"/>
    </source>
</evidence>
<gene>
    <name evidence="5" type="ORF">ACFFFR_06015</name>
</gene>
<dbReference type="Gene3D" id="3.40.630.30">
    <property type="match status" value="1"/>
</dbReference>
<name>A0ABV6P9Z4_9MICC</name>
<evidence type="ECO:0000256" key="2">
    <source>
        <dbReference type="ARBA" id="ARBA00023315"/>
    </source>
</evidence>
<dbReference type="EC" id="2.3.-.-" evidence="5"/>
<dbReference type="InterPro" id="IPR016181">
    <property type="entry name" value="Acyl_CoA_acyltransferase"/>
</dbReference>
<sequence>MTSIFSGNPARWPVTVYEPVDRPAGWEHRLVLRPLRRRDQEEWFSLRHRNAGWLLPWENTDPVEAENVTHYNFATMVRSMQRTAKSGHSLPWVIAKELDDGGPTVLIGQLAVSGIFYGSLRSAAIGYWIDESHAGFGLTPRAVALAVDHCFTRLGLHRLEINIVPQNANSLRVVDKLGFRFEGTRKNYLHINGAWVDHQSFALTAEEVPAGGLWQQIARNNS</sequence>
<dbReference type="PANTHER" id="PTHR43792">
    <property type="entry name" value="GNAT FAMILY, PUTATIVE (AFU_ORTHOLOGUE AFUA_3G00765)-RELATED-RELATED"/>
    <property type="match status" value="1"/>
</dbReference>
<accession>A0ABV6P9Z4</accession>
<dbReference type="RefSeq" id="WP_377458716.1">
    <property type="nucleotide sequence ID" value="NZ_JBHLUB010000027.1"/>
</dbReference>
<dbReference type="Proteomes" id="UP001589862">
    <property type="component" value="Unassembled WGS sequence"/>
</dbReference>
<protein>
    <submittedName>
        <fullName evidence="5">GNAT family N-acetyltransferase</fullName>
        <ecNumber evidence="5">2.3.-.-</ecNumber>
    </submittedName>
</protein>
<reference evidence="5 6" key="1">
    <citation type="submission" date="2024-09" db="EMBL/GenBank/DDBJ databases">
        <authorList>
            <person name="Sun Q."/>
            <person name="Mori K."/>
        </authorList>
    </citation>
    <scope>NUCLEOTIDE SEQUENCE [LARGE SCALE GENOMIC DNA]</scope>
    <source>
        <strain evidence="5 6">NCAIM B.02604</strain>
    </source>
</reference>
<dbReference type="Pfam" id="PF13302">
    <property type="entry name" value="Acetyltransf_3"/>
    <property type="match status" value="1"/>
</dbReference>
<feature type="domain" description="N-acetyltransferase" evidence="4">
    <location>
        <begin position="30"/>
        <end position="206"/>
    </location>
</feature>
<evidence type="ECO:0000259" key="4">
    <source>
        <dbReference type="PROSITE" id="PS51186"/>
    </source>
</evidence>
<comment type="similarity">
    <text evidence="3">Belongs to the acetyltransferase family. RimJ subfamily.</text>
</comment>
<dbReference type="EMBL" id="JBHLUB010000027">
    <property type="protein sequence ID" value="MFC0581937.1"/>
    <property type="molecule type" value="Genomic_DNA"/>
</dbReference>
<organism evidence="5 6">
    <name type="scientific">Micrococcoides hystricis</name>
    <dbReference type="NCBI Taxonomy" id="1572761"/>
    <lineage>
        <taxon>Bacteria</taxon>
        <taxon>Bacillati</taxon>
        <taxon>Actinomycetota</taxon>
        <taxon>Actinomycetes</taxon>
        <taxon>Micrococcales</taxon>
        <taxon>Micrococcaceae</taxon>
        <taxon>Micrococcoides</taxon>
    </lineage>
</organism>
<evidence type="ECO:0000256" key="3">
    <source>
        <dbReference type="ARBA" id="ARBA00038502"/>
    </source>
</evidence>
<keyword evidence="6" id="KW-1185">Reference proteome</keyword>